<dbReference type="InterPro" id="IPR041121">
    <property type="entry name" value="SDH_C"/>
</dbReference>
<dbReference type="OrthoDB" id="9776868at2"/>
<evidence type="ECO:0000259" key="13">
    <source>
        <dbReference type="Pfam" id="PF18317"/>
    </source>
</evidence>
<dbReference type="SUPFAM" id="SSF51735">
    <property type="entry name" value="NAD(P)-binding Rossmann-fold domains"/>
    <property type="match status" value="1"/>
</dbReference>
<feature type="domain" description="Quinate/shikimate 5-dehydrogenase/glutamyl-tRNA reductase" evidence="11">
    <location>
        <begin position="122"/>
        <end position="202"/>
    </location>
</feature>
<accession>A0A090AE96</accession>
<dbReference type="STRING" id="40754.THII_0952"/>
<dbReference type="GO" id="GO:0005829">
    <property type="term" value="C:cytosol"/>
    <property type="evidence" value="ECO:0007669"/>
    <property type="project" value="TreeGrafter"/>
</dbReference>
<evidence type="ECO:0000256" key="3">
    <source>
        <dbReference type="ARBA" id="ARBA00012962"/>
    </source>
</evidence>
<dbReference type="InterPro" id="IPR012875">
    <property type="entry name" value="SDHF4"/>
</dbReference>
<keyword evidence="7 9" id="KW-0057">Aromatic amino acid biosynthesis</keyword>
<dbReference type="EMBL" id="AP014633">
    <property type="protein sequence ID" value="BAP55249.1"/>
    <property type="molecule type" value="Genomic_DNA"/>
</dbReference>
<feature type="binding site" evidence="9">
    <location>
        <begin position="160"/>
        <end position="165"/>
    </location>
    <ligand>
        <name>NADP(+)</name>
        <dbReference type="ChEBI" id="CHEBI:58349"/>
    </ligand>
</feature>
<dbReference type="UniPathway" id="UPA00053">
    <property type="reaction ID" value="UER00087"/>
</dbReference>
<dbReference type="FunFam" id="3.40.50.720:FF:000104">
    <property type="entry name" value="Shikimate dehydrogenase (NADP(+))"/>
    <property type="match status" value="1"/>
</dbReference>
<dbReference type="GO" id="GO:0009073">
    <property type="term" value="P:aromatic amino acid family biosynthetic process"/>
    <property type="evidence" value="ECO:0007669"/>
    <property type="project" value="UniProtKB-KW"/>
</dbReference>
<sequence length="322" mass="34923">MTDSQPTLDRYAVMGNPIAHSKSPFIHTQFAQQTGQAMQYEARLVSTQAGEFAKAVAAFQSAGGKGLNITIPFKQDAWRLADKRSQRAERAGAVNTLWFDERGQRLGDNTDGIGLVRDLINNHGGQIAGKRVLILGAGGAVHGVLETLLQAKPIQCVIANRTVSKAEILATSFNHFGQIIASTYASLAGQSFDLIINGTSASLHGQLPPLPAGLIMPDTWCYDMMYARTPTPFMQWAQSQGALQVLDGLGMLVEQAAESFYLWRGLKPNTAAVIQSVQQQLLNDNQPQSTTSPQTPIEIGGPPGLEPTRYGDWERKGRCIDF</sequence>
<keyword evidence="6 9" id="KW-0560">Oxidoreductase</keyword>
<keyword evidence="5 9" id="KW-0521">NADP</keyword>
<comment type="similarity">
    <text evidence="2">Belongs to the SDHAF4 family.</text>
</comment>
<dbReference type="InterPro" id="IPR022893">
    <property type="entry name" value="Shikimate_DH_fam"/>
</dbReference>
<dbReference type="InterPro" id="IPR013708">
    <property type="entry name" value="Shikimate_DH-bd_N"/>
</dbReference>
<evidence type="ECO:0000256" key="9">
    <source>
        <dbReference type="HAMAP-Rule" id="MF_00222"/>
    </source>
</evidence>
<dbReference type="Pfam" id="PF07896">
    <property type="entry name" value="DUF1674"/>
    <property type="match status" value="1"/>
</dbReference>
<dbReference type="EC" id="1.1.1.25" evidence="3 9"/>
<dbReference type="InterPro" id="IPR036291">
    <property type="entry name" value="NAD(P)-bd_dom_sf"/>
</dbReference>
<feature type="binding site" evidence="9">
    <location>
        <position position="111"/>
    </location>
    <ligand>
        <name>shikimate</name>
        <dbReference type="ChEBI" id="CHEBI:36208"/>
    </ligand>
</feature>
<feature type="region of interest" description="Disordered" evidence="10">
    <location>
        <begin position="284"/>
        <end position="310"/>
    </location>
</feature>
<dbReference type="KEGG" id="tig:THII_0952"/>
<evidence type="ECO:0000313" key="14">
    <source>
        <dbReference type="EMBL" id="BAP55249.1"/>
    </source>
</evidence>
<dbReference type="GO" id="GO:0019632">
    <property type="term" value="P:shikimate metabolic process"/>
    <property type="evidence" value="ECO:0007669"/>
    <property type="project" value="InterPro"/>
</dbReference>
<comment type="function">
    <text evidence="9">Involved in the biosynthesis of the chorismate, which leads to the biosynthesis of aromatic amino acids. Catalyzes the reversible NADPH linked reduction of 3-dehydroshikimate (DHSA) to yield shikimate (SA).</text>
</comment>
<gene>
    <name evidence="9" type="primary">aroE</name>
    <name evidence="14" type="ORF">THII_0952</name>
</gene>
<dbReference type="InterPro" id="IPR011342">
    <property type="entry name" value="Shikimate_DH"/>
</dbReference>
<evidence type="ECO:0000259" key="11">
    <source>
        <dbReference type="Pfam" id="PF01488"/>
    </source>
</evidence>
<comment type="pathway">
    <text evidence="1 9">Metabolic intermediate biosynthesis; chorismate biosynthesis; chorismate from D-erythrose 4-phosphate and phosphoenolpyruvate: step 4/7.</text>
</comment>
<dbReference type="PANTHER" id="PTHR21089">
    <property type="entry name" value="SHIKIMATE DEHYDROGENASE"/>
    <property type="match status" value="1"/>
</dbReference>
<feature type="domain" description="SDH C-terminal" evidence="13">
    <location>
        <begin position="248"/>
        <end position="278"/>
    </location>
</feature>
<feature type="binding site" evidence="9">
    <location>
        <position position="95"/>
    </location>
    <ligand>
        <name>shikimate</name>
        <dbReference type="ChEBI" id="CHEBI:36208"/>
    </ligand>
</feature>
<keyword evidence="15" id="KW-1185">Reference proteome</keyword>
<evidence type="ECO:0000256" key="6">
    <source>
        <dbReference type="ARBA" id="ARBA00023002"/>
    </source>
</evidence>
<evidence type="ECO:0000256" key="4">
    <source>
        <dbReference type="ARBA" id="ARBA00022605"/>
    </source>
</evidence>
<feature type="binding site" evidence="9">
    <location>
        <begin position="21"/>
        <end position="23"/>
    </location>
    <ligand>
        <name>shikimate</name>
        <dbReference type="ChEBI" id="CHEBI:36208"/>
    </ligand>
</feature>
<dbReference type="GO" id="GO:0050661">
    <property type="term" value="F:NADP binding"/>
    <property type="evidence" value="ECO:0007669"/>
    <property type="project" value="InterPro"/>
</dbReference>
<dbReference type="InterPro" id="IPR046346">
    <property type="entry name" value="Aminoacid_DH-like_N_sf"/>
</dbReference>
<evidence type="ECO:0000256" key="5">
    <source>
        <dbReference type="ARBA" id="ARBA00022857"/>
    </source>
</evidence>
<organism evidence="14 15">
    <name type="scientific">Thioploca ingrica</name>
    <dbReference type="NCBI Taxonomy" id="40754"/>
    <lineage>
        <taxon>Bacteria</taxon>
        <taxon>Pseudomonadati</taxon>
        <taxon>Pseudomonadota</taxon>
        <taxon>Gammaproteobacteria</taxon>
        <taxon>Thiotrichales</taxon>
        <taxon>Thiotrichaceae</taxon>
        <taxon>Thioploca</taxon>
    </lineage>
</organism>
<dbReference type="InterPro" id="IPR006151">
    <property type="entry name" value="Shikm_DH/Glu-tRNA_Rdtase"/>
</dbReference>
<reference evidence="14 15" key="1">
    <citation type="journal article" date="2014" name="ISME J.">
        <title>Ecophysiology of Thioploca ingrica as revealed by the complete genome sequence supplemented with proteomic evidence.</title>
        <authorList>
            <person name="Kojima H."/>
            <person name="Ogura Y."/>
            <person name="Yamamoto N."/>
            <person name="Togashi T."/>
            <person name="Mori H."/>
            <person name="Watanabe T."/>
            <person name="Nemoto F."/>
            <person name="Kurokawa K."/>
            <person name="Hayashi T."/>
            <person name="Fukui M."/>
        </authorList>
    </citation>
    <scope>NUCLEOTIDE SEQUENCE [LARGE SCALE GENOMIC DNA]</scope>
</reference>
<protein>
    <recommendedName>
        <fullName evidence="3 9">Shikimate dehydrogenase (NADP(+))</fullName>
        <shortName evidence="9">SDH</shortName>
        <ecNumber evidence="3 9">1.1.1.25</ecNumber>
    </recommendedName>
</protein>
<dbReference type="GO" id="GO:0008652">
    <property type="term" value="P:amino acid biosynthetic process"/>
    <property type="evidence" value="ECO:0007669"/>
    <property type="project" value="UniProtKB-KW"/>
</dbReference>
<feature type="binding site" evidence="9">
    <location>
        <begin position="136"/>
        <end position="140"/>
    </location>
    <ligand>
        <name>NADP(+)</name>
        <dbReference type="ChEBI" id="CHEBI:58349"/>
    </ligand>
</feature>
<evidence type="ECO:0000256" key="8">
    <source>
        <dbReference type="ARBA" id="ARBA00049442"/>
    </source>
</evidence>
<comment type="subunit">
    <text evidence="9">Homodimer.</text>
</comment>
<comment type="caution">
    <text evidence="9">Lacks conserved residue(s) required for the propagation of feature annotation.</text>
</comment>
<evidence type="ECO:0000259" key="12">
    <source>
        <dbReference type="Pfam" id="PF08501"/>
    </source>
</evidence>
<feature type="compositionally biased region" description="Polar residues" evidence="10">
    <location>
        <begin position="284"/>
        <end position="295"/>
    </location>
</feature>
<dbReference type="FunFam" id="3.40.50.10860:FF:000006">
    <property type="entry name" value="Shikimate dehydrogenase (NADP(+))"/>
    <property type="match status" value="1"/>
</dbReference>
<dbReference type="Gene3D" id="3.40.50.720">
    <property type="entry name" value="NAD(P)-binding Rossmann-like Domain"/>
    <property type="match status" value="1"/>
</dbReference>
<evidence type="ECO:0000256" key="7">
    <source>
        <dbReference type="ARBA" id="ARBA00023141"/>
    </source>
</evidence>
<dbReference type="NCBIfam" id="NF001310">
    <property type="entry name" value="PRK00258.1-2"/>
    <property type="match status" value="1"/>
</dbReference>
<evidence type="ECO:0000313" key="15">
    <source>
        <dbReference type="Proteomes" id="UP000031623"/>
    </source>
</evidence>
<dbReference type="Pfam" id="PF08501">
    <property type="entry name" value="Shikimate_dh_N"/>
    <property type="match status" value="1"/>
</dbReference>
<dbReference type="GO" id="GO:0004764">
    <property type="term" value="F:shikimate 3-dehydrogenase (NADP+) activity"/>
    <property type="evidence" value="ECO:0007669"/>
    <property type="project" value="UniProtKB-UniRule"/>
</dbReference>
<proteinExistence type="inferred from homology"/>
<comment type="catalytic activity">
    <reaction evidence="8 9">
        <text>shikimate + NADP(+) = 3-dehydroshikimate + NADPH + H(+)</text>
        <dbReference type="Rhea" id="RHEA:17737"/>
        <dbReference type="ChEBI" id="CHEBI:15378"/>
        <dbReference type="ChEBI" id="CHEBI:16630"/>
        <dbReference type="ChEBI" id="CHEBI:36208"/>
        <dbReference type="ChEBI" id="CHEBI:57783"/>
        <dbReference type="ChEBI" id="CHEBI:58349"/>
        <dbReference type="EC" id="1.1.1.25"/>
    </reaction>
</comment>
<feature type="binding site" evidence="9">
    <location>
        <position position="248"/>
    </location>
    <ligand>
        <name>NADP(+)</name>
        <dbReference type="ChEBI" id="CHEBI:58349"/>
    </ligand>
</feature>
<comment type="similarity">
    <text evidence="9">Belongs to the shikimate dehydrogenase family.</text>
</comment>
<dbReference type="Pfam" id="PF18317">
    <property type="entry name" value="SDH_C"/>
    <property type="match status" value="1"/>
</dbReference>
<evidence type="ECO:0000256" key="2">
    <source>
        <dbReference type="ARBA" id="ARBA00005701"/>
    </source>
</evidence>
<dbReference type="SUPFAM" id="SSF53223">
    <property type="entry name" value="Aminoacid dehydrogenase-like, N-terminal domain"/>
    <property type="match status" value="1"/>
</dbReference>
<dbReference type="Gene3D" id="3.40.50.10860">
    <property type="entry name" value="Leucine Dehydrogenase, chain A, domain 1"/>
    <property type="match status" value="1"/>
</dbReference>
<feature type="binding site" evidence="9">
    <location>
        <position position="226"/>
    </location>
    <ligand>
        <name>shikimate</name>
        <dbReference type="ChEBI" id="CHEBI:36208"/>
    </ligand>
</feature>
<dbReference type="Proteomes" id="UP000031623">
    <property type="component" value="Chromosome"/>
</dbReference>
<name>A0A090AE96_9GAMM</name>
<dbReference type="GO" id="GO:0009423">
    <property type="term" value="P:chorismate biosynthetic process"/>
    <property type="evidence" value="ECO:0007669"/>
    <property type="project" value="UniProtKB-UniRule"/>
</dbReference>
<keyword evidence="4 9" id="KW-0028">Amino-acid biosynthesis</keyword>
<dbReference type="PANTHER" id="PTHR21089:SF1">
    <property type="entry name" value="BIFUNCTIONAL 3-DEHYDROQUINATE DEHYDRATASE_SHIKIMATE DEHYDROGENASE, CHLOROPLASTIC"/>
    <property type="match status" value="1"/>
</dbReference>
<dbReference type="HOGENOM" id="CLU_044063_2_1_6"/>
<dbReference type="HAMAP" id="MF_00222">
    <property type="entry name" value="Shikimate_DH_AroE"/>
    <property type="match status" value="1"/>
</dbReference>
<dbReference type="Pfam" id="PF01488">
    <property type="entry name" value="Shikimate_DH"/>
    <property type="match status" value="1"/>
</dbReference>
<evidence type="ECO:0000256" key="1">
    <source>
        <dbReference type="ARBA" id="ARBA00004871"/>
    </source>
</evidence>
<feature type="binding site" evidence="9">
    <location>
        <position position="70"/>
    </location>
    <ligand>
        <name>shikimate</name>
        <dbReference type="ChEBI" id="CHEBI:36208"/>
    </ligand>
</feature>
<feature type="active site" description="Proton acceptor" evidence="9">
    <location>
        <position position="74"/>
    </location>
</feature>
<evidence type="ECO:0000256" key="10">
    <source>
        <dbReference type="SAM" id="MobiDB-lite"/>
    </source>
</evidence>
<feature type="binding site" evidence="9">
    <location>
        <position position="224"/>
    </location>
    <ligand>
        <name>NADP(+)</name>
        <dbReference type="ChEBI" id="CHEBI:58349"/>
    </ligand>
</feature>
<dbReference type="CDD" id="cd01065">
    <property type="entry name" value="NAD_bind_Shikimate_DH"/>
    <property type="match status" value="1"/>
</dbReference>
<dbReference type="AlphaFoldDB" id="A0A090AE96"/>
<feature type="domain" description="Shikimate dehydrogenase substrate binding N-terminal" evidence="12">
    <location>
        <begin position="13"/>
        <end position="97"/>
    </location>
</feature>
<dbReference type="NCBIfam" id="TIGR00507">
    <property type="entry name" value="aroE"/>
    <property type="match status" value="1"/>
</dbReference>
<feature type="binding site" evidence="9">
    <location>
        <position position="255"/>
    </location>
    <ligand>
        <name>shikimate</name>
        <dbReference type="ChEBI" id="CHEBI:36208"/>
    </ligand>
</feature>